<dbReference type="STRING" id="377629.TERTU_2023"/>
<feature type="signal peptide" evidence="1">
    <location>
        <begin position="1"/>
        <end position="20"/>
    </location>
</feature>
<dbReference type="PANTHER" id="PTHR38643">
    <property type="entry name" value="PURINE NUCLEOSIDE PERMEASE C285.05-RELATED"/>
    <property type="match status" value="1"/>
</dbReference>
<dbReference type="InterPro" id="IPR009486">
    <property type="entry name" value="Pur_nuclsid_perm"/>
</dbReference>
<dbReference type="GO" id="GO:0055085">
    <property type="term" value="P:transmembrane transport"/>
    <property type="evidence" value="ECO:0007669"/>
    <property type="project" value="InterPro"/>
</dbReference>
<reference evidence="2 3" key="1">
    <citation type="journal article" date="2009" name="PLoS ONE">
        <title>The complete genome of Teredinibacter turnerae T7901: an intracellular endosymbiont of marine wood-boring bivalves (shipworms).</title>
        <authorList>
            <person name="Yang J.C."/>
            <person name="Madupu R."/>
            <person name="Durkin A.S."/>
            <person name="Ekborg N.A."/>
            <person name="Pedamallu C.S."/>
            <person name="Hostetler J.B."/>
            <person name="Radune D."/>
            <person name="Toms B.S."/>
            <person name="Henrissat B."/>
            <person name="Coutinho P.M."/>
            <person name="Schwarz S."/>
            <person name="Field L."/>
            <person name="Trindade-Silva A.E."/>
            <person name="Soares C.A.G."/>
            <person name="Elshahawi S."/>
            <person name="Hanora A."/>
            <person name="Schmidt E.W."/>
            <person name="Haygood M.G."/>
            <person name="Posfai J."/>
            <person name="Benner J."/>
            <person name="Madinger C."/>
            <person name="Nove J."/>
            <person name="Anton B."/>
            <person name="Chaudhary K."/>
            <person name="Foster J."/>
            <person name="Holman A."/>
            <person name="Kumar S."/>
            <person name="Lessard P.A."/>
            <person name="Luyten Y.A."/>
            <person name="Slatko B."/>
            <person name="Wood N."/>
            <person name="Wu B."/>
            <person name="Teplitski M."/>
            <person name="Mougous J.D."/>
            <person name="Ward N."/>
            <person name="Eisen J.A."/>
            <person name="Badger J.H."/>
            <person name="Distel D.L."/>
        </authorList>
    </citation>
    <scope>NUCLEOTIDE SEQUENCE [LARGE SCALE GENOMIC DNA]</scope>
    <source>
        <strain evidence="3">ATCC 39867 / T7901</strain>
    </source>
</reference>
<dbReference type="KEGG" id="ttu:TERTU_2023"/>
<evidence type="ECO:0000313" key="2">
    <source>
        <dbReference type="EMBL" id="ACR11948.1"/>
    </source>
</evidence>
<proteinExistence type="predicted"/>
<organism evidence="2 3">
    <name type="scientific">Teredinibacter turnerae (strain ATCC 39867 / T7901)</name>
    <dbReference type="NCBI Taxonomy" id="377629"/>
    <lineage>
        <taxon>Bacteria</taxon>
        <taxon>Pseudomonadati</taxon>
        <taxon>Pseudomonadota</taxon>
        <taxon>Gammaproteobacteria</taxon>
        <taxon>Cellvibrionales</taxon>
        <taxon>Cellvibrionaceae</taxon>
        <taxon>Teredinibacter</taxon>
    </lineage>
</organism>
<dbReference type="PANTHER" id="PTHR38643:SF1">
    <property type="entry name" value="PURINE NUCLEOSIDE PERMEASE C285.05-RELATED"/>
    <property type="match status" value="1"/>
</dbReference>
<keyword evidence="1" id="KW-0732">Signal</keyword>
<keyword evidence="3" id="KW-1185">Reference proteome</keyword>
<dbReference type="HOGENOM" id="CLU_031475_1_2_6"/>
<evidence type="ECO:0000313" key="3">
    <source>
        <dbReference type="Proteomes" id="UP000009080"/>
    </source>
</evidence>
<sequence>MFNKRLIGIFAFCSWLCSCASSPMDSGVTITQTPIPVKVVVVSMFEIGDDEGDTAGEFQLWKERMDLDTRFAFPNSHHDIYMNMDKGVMGIVTGMGTAKSTSAIMALGLDPRFDFSKAYWLVAGIAGIDPEDASIGSAAWAEHLIDGDLAHEIDSREMPKDWKHGYFPLFSKSATPMTAYQEPFNGEMYTLNLSLVDWAYELTKDTVLPDMPSLEETRKLYVNHPKAQQKAVVMKGDQLAAMTFWHGAMMNDWANDWVSYWTKGQGEFVTSAMEDTGTYLSLSYLDNIGRVDLDRYLVLRTGSNFTMPPPGITAAQNLMAENEGYAGLQAALESAYLVGSKVVNALLADWGTYETTLPGSGN</sequence>
<accession>C5BIQ0</accession>
<dbReference type="PIRSF" id="PIRSF013171">
    <property type="entry name" value="Pur_nuclsid_perm"/>
    <property type="match status" value="1"/>
</dbReference>
<dbReference type="Proteomes" id="UP000009080">
    <property type="component" value="Chromosome"/>
</dbReference>
<dbReference type="AlphaFoldDB" id="C5BIQ0"/>
<dbReference type="eggNOG" id="COG5042">
    <property type="taxonomic scope" value="Bacteria"/>
</dbReference>
<gene>
    <name evidence="2" type="ordered locus">TERTU_2023</name>
</gene>
<feature type="chain" id="PRO_5002946346" evidence="1">
    <location>
        <begin position="21"/>
        <end position="362"/>
    </location>
</feature>
<dbReference type="PROSITE" id="PS51257">
    <property type="entry name" value="PROKAR_LIPOPROTEIN"/>
    <property type="match status" value="1"/>
</dbReference>
<dbReference type="RefSeq" id="WP_015818060.1">
    <property type="nucleotide sequence ID" value="NC_012997.1"/>
</dbReference>
<dbReference type="EMBL" id="CP001614">
    <property type="protein sequence ID" value="ACR11948.1"/>
    <property type="molecule type" value="Genomic_DNA"/>
</dbReference>
<dbReference type="Pfam" id="PF06516">
    <property type="entry name" value="NUP"/>
    <property type="match status" value="1"/>
</dbReference>
<name>C5BIQ0_TERTT</name>
<evidence type="ECO:0000256" key="1">
    <source>
        <dbReference type="SAM" id="SignalP"/>
    </source>
</evidence>
<protein>
    <submittedName>
        <fullName evidence="2">Purine nucleoside permease family protein</fullName>
    </submittedName>
</protein>